<keyword evidence="2" id="KW-1185">Reference proteome</keyword>
<dbReference type="EMBL" id="CP001750">
    <property type="protein sequence ID" value="ADB09167.1"/>
    <property type="molecule type" value="Genomic_DNA"/>
</dbReference>
<dbReference type="AlphaFoldDB" id="D2Q8N1"/>
<evidence type="ECO:0000313" key="2">
    <source>
        <dbReference type="Proteomes" id="UP000008693"/>
    </source>
</evidence>
<organism evidence="1 2">
    <name type="scientific">Bifidobacterium dentium (strain ATCC 27534 / DSM 20436 / JCM 1195 / Bd1)</name>
    <dbReference type="NCBI Taxonomy" id="401473"/>
    <lineage>
        <taxon>Bacteria</taxon>
        <taxon>Bacillati</taxon>
        <taxon>Actinomycetota</taxon>
        <taxon>Actinomycetes</taxon>
        <taxon>Bifidobacteriales</taxon>
        <taxon>Bifidobacteriaceae</taxon>
        <taxon>Bifidobacterium</taxon>
    </lineage>
</organism>
<accession>D2Q8N1</accession>
<protein>
    <submittedName>
        <fullName evidence="1">Uncharacterized protein</fullName>
    </submittedName>
</protein>
<evidence type="ECO:0000313" key="1">
    <source>
        <dbReference type="EMBL" id="ADB09167.1"/>
    </source>
</evidence>
<sequence>MACNVVGKSIGLSIWNINDESDKTMPMHKFHHPA</sequence>
<dbReference type="STRING" id="401473.BDP_0494"/>
<dbReference type="KEGG" id="bde:BDP_0494"/>
<dbReference type="HOGENOM" id="CLU_3372350_0_0_11"/>
<gene>
    <name evidence="1" type="ordered locus">BDP_0494</name>
</gene>
<dbReference type="Proteomes" id="UP000008693">
    <property type="component" value="Chromosome"/>
</dbReference>
<name>D2Q8N1_BIFDB</name>
<reference evidence="1 2" key="1">
    <citation type="journal article" date="2009" name="PLoS Genet.">
        <title>The Bifidobacterium dentium Bd1 genome sequence reflects its genetic adaptation to the human oral cavity.</title>
        <authorList>
            <person name="Ventura M."/>
            <person name="Turroni F."/>
            <person name="Zomer A."/>
            <person name="Foroni E."/>
            <person name="Giubellini V."/>
            <person name="Bottacini F."/>
            <person name="Canchaya C."/>
            <person name="Claesson M.J."/>
            <person name="He F."/>
            <person name="Mantzourani M."/>
            <person name="Mulas L."/>
            <person name="Ferrarini A."/>
            <person name="Gao B."/>
            <person name="Delledonne M."/>
            <person name="Henrissat B."/>
            <person name="Coutinho P."/>
            <person name="Oggioni M."/>
            <person name="Gupta R.S."/>
            <person name="Zhang Z."/>
            <person name="Beighton D."/>
            <person name="Fitzgerald G.F."/>
            <person name="O'Toole P.W."/>
            <person name="van Sinderen D."/>
        </authorList>
    </citation>
    <scope>NUCLEOTIDE SEQUENCE [LARGE SCALE GENOMIC DNA]</scope>
    <source>
        <strain evidence="2">ATCC 27534 / DSM 20436 / JCM 1195 / Bd1</strain>
    </source>
</reference>
<proteinExistence type="predicted"/>